<name>A0A6L3MPQ1_9BURK</name>
<feature type="domain" description="AMP-binding enzyme C-terminal" evidence="2">
    <location>
        <begin position="418"/>
        <end position="493"/>
    </location>
</feature>
<dbReference type="Pfam" id="PF00501">
    <property type="entry name" value="AMP-binding"/>
    <property type="match status" value="1"/>
</dbReference>
<dbReference type="EMBL" id="VZOK01000061">
    <property type="protein sequence ID" value="KAB0633800.1"/>
    <property type="molecule type" value="Genomic_DNA"/>
</dbReference>
<dbReference type="InterPro" id="IPR000873">
    <property type="entry name" value="AMP-dep_synth/lig_dom"/>
</dbReference>
<dbReference type="Gene3D" id="3.40.50.12780">
    <property type="entry name" value="N-terminal domain of ligase-like"/>
    <property type="match status" value="1"/>
</dbReference>
<dbReference type="PANTHER" id="PTHR43201:SF32">
    <property type="entry name" value="2-SUCCINYLBENZOATE--COA LIGASE, CHLOROPLASTIC_PEROXISOMAL"/>
    <property type="match status" value="1"/>
</dbReference>
<dbReference type="InterPro" id="IPR025110">
    <property type="entry name" value="AMP-bd_C"/>
</dbReference>
<dbReference type="RefSeq" id="WP_081069944.1">
    <property type="nucleotide sequence ID" value="NZ_CABVPM010000077.1"/>
</dbReference>
<comment type="caution">
    <text evidence="3">The sequence shown here is derived from an EMBL/GenBank/DDBJ whole genome shotgun (WGS) entry which is preliminary data.</text>
</comment>
<dbReference type="PROSITE" id="PS00455">
    <property type="entry name" value="AMP_BINDING"/>
    <property type="match status" value="1"/>
</dbReference>
<dbReference type="AlphaFoldDB" id="A0A6L3MPQ1"/>
<dbReference type="Pfam" id="PF13193">
    <property type="entry name" value="AMP-binding_C"/>
    <property type="match status" value="1"/>
</dbReference>
<dbReference type="GO" id="GO:0006631">
    <property type="term" value="P:fatty acid metabolic process"/>
    <property type="evidence" value="ECO:0007669"/>
    <property type="project" value="TreeGrafter"/>
</dbReference>
<feature type="domain" description="AMP-dependent synthetase/ligase" evidence="1">
    <location>
        <begin position="8"/>
        <end position="368"/>
    </location>
</feature>
<gene>
    <name evidence="3" type="ORF">F7R25_28760</name>
</gene>
<dbReference type="Gene3D" id="3.30.300.30">
    <property type="match status" value="1"/>
</dbReference>
<proteinExistence type="predicted"/>
<accession>A0A6L3MPQ1</accession>
<dbReference type="PANTHER" id="PTHR43201">
    <property type="entry name" value="ACYL-COA SYNTHETASE"/>
    <property type="match status" value="1"/>
</dbReference>
<dbReference type="InterPro" id="IPR042099">
    <property type="entry name" value="ANL_N_sf"/>
</dbReference>
<dbReference type="SUPFAM" id="SSF56801">
    <property type="entry name" value="Acetyl-CoA synthetase-like"/>
    <property type="match status" value="1"/>
</dbReference>
<evidence type="ECO:0000259" key="2">
    <source>
        <dbReference type="Pfam" id="PF13193"/>
    </source>
</evidence>
<evidence type="ECO:0000313" key="4">
    <source>
        <dbReference type="Proteomes" id="UP000473470"/>
    </source>
</evidence>
<evidence type="ECO:0000259" key="1">
    <source>
        <dbReference type="Pfam" id="PF00501"/>
    </source>
</evidence>
<dbReference type="InterPro" id="IPR045851">
    <property type="entry name" value="AMP-bd_C_sf"/>
</dbReference>
<organism evidence="3 4">
    <name type="scientific">Burkholderia stagnalis</name>
    <dbReference type="NCBI Taxonomy" id="1503054"/>
    <lineage>
        <taxon>Bacteria</taxon>
        <taxon>Pseudomonadati</taxon>
        <taxon>Pseudomonadota</taxon>
        <taxon>Betaproteobacteria</taxon>
        <taxon>Burkholderiales</taxon>
        <taxon>Burkholderiaceae</taxon>
        <taxon>Burkholderia</taxon>
        <taxon>Burkholderia cepacia complex</taxon>
    </lineage>
</organism>
<evidence type="ECO:0000313" key="3">
    <source>
        <dbReference type="EMBL" id="KAB0633800.1"/>
    </source>
</evidence>
<protein>
    <submittedName>
        <fullName evidence="3">Acyl--CoA ligase</fullName>
    </submittedName>
</protein>
<dbReference type="InterPro" id="IPR020845">
    <property type="entry name" value="AMP-binding_CS"/>
</dbReference>
<dbReference type="GO" id="GO:0031956">
    <property type="term" value="F:medium-chain fatty acid-CoA ligase activity"/>
    <property type="evidence" value="ECO:0007669"/>
    <property type="project" value="TreeGrafter"/>
</dbReference>
<reference evidence="3 4" key="1">
    <citation type="submission" date="2019-09" db="EMBL/GenBank/DDBJ databases">
        <title>Draft genome sequences of 48 bacterial type strains from the CCUG.</title>
        <authorList>
            <person name="Tunovic T."/>
            <person name="Pineiro-Iglesias B."/>
            <person name="Unosson C."/>
            <person name="Inganas E."/>
            <person name="Ohlen M."/>
            <person name="Cardew S."/>
            <person name="Jensie-Markopoulos S."/>
            <person name="Salva-Serra F."/>
            <person name="Jaen-Luchoro D."/>
            <person name="Karlsson R."/>
            <person name="Svensson-Stadler L."/>
            <person name="Chun J."/>
            <person name="Moore E."/>
        </authorList>
    </citation>
    <scope>NUCLEOTIDE SEQUENCE [LARGE SCALE GENOMIC DNA]</scope>
    <source>
        <strain evidence="3 4">CCUG 65686</strain>
    </source>
</reference>
<keyword evidence="3" id="KW-0436">Ligase</keyword>
<sequence length="506" mass="53830">MNVTHCIEEVARRFPSRPALIVDESVEQVSFRQFADAIAATGALICKNAKLSEGGRVALLGDGSAHYLYAEYGAMNAGLVRVSLDPSLTSEELAAQISDAGAGVLLFASAHAQRAEEVQRLIGGTRLALALLDDLGNLTAPQEVPQSDDGKGIAALNYTGGTTGKPKAVIHTHASLNAAKENVVQAWIADGSDAARLMLNVRPLWPIAAIGLLAHLSQGGTVILGGHFSSETFADQVARHGAQCTSLVPTHLVRLTRELKPGDERLASLQRIDIGAAALSFDVLSRAKEIFGNTLAMLYGLTEAPWSCYRNRAALSLVTRDDLLTHGLVGVPTRNSRISILSPDGLPCATGKSGEVVIEGGHLMACYWNRPQATSDVLFGGRFHTGDVGQLDEAGRLYLTGRAKEIIRSGGKSVQPGEVEAVLCEHPAVADAAVVGIADVEWGEMVAAAVVAKLGATLSAEILTEYCRQRLSAHKRPRRILIVESVPRSHYGKIQRAKVKQQFDQV</sequence>
<dbReference type="Proteomes" id="UP000473470">
    <property type="component" value="Unassembled WGS sequence"/>
</dbReference>